<comment type="caution">
    <text evidence="1">The sequence shown here is derived from an EMBL/GenBank/DDBJ whole genome shotgun (WGS) entry which is preliminary data.</text>
</comment>
<gene>
    <name evidence="1" type="ORF">VPARA_43260</name>
</gene>
<dbReference type="Proteomes" id="UP000035170">
    <property type="component" value="Unassembled WGS sequence"/>
</dbReference>
<name>A0A0H2LWV2_VARPD</name>
<evidence type="ECO:0008006" key="3">
    <source>
        <dbReference type="Google" id="ProtNLM"/>
    </source>
</evidence>
<dbReference type="RefSeq" id="WP_053063301.1">
    <property type="nucleotide sequence ID" value="NZ_JZWI01000022.1"/>
</dbReference>
<protein>
    <recommendedName>
        <fullName evidence="3">Pilus assembly protein PilX</fullName>
    </recommendedName>
</protein>
<accession>A0A0H2LWV2</accession>
<dbReference type="AlphaFoldDB" id="A0A0H2LWV2"/>
<organism evidence="1 2">
    <name type="scientific">Variovorax paradoxus</name>
    <dbReference type="NCBI Taxonomy" id="34073"/>
    <lineage>
        <taxon>Bacteria</taxon>
        <taxon>Pseudomonadati</taxon>
        <taxon>Pseudomonadota</taxon>
        <taxon>Betaproteobacteria</taxon>
        <taxon>Burkholderiales</taxon>
        <taxon>Comamonadaceae</taxon>
        <taxon>Variovorax</taxon>
    </lineage>
</organism>
<sequence length="228" mass="24077">MKFQTPFRAQRGVSLVFALLALVALSLATLALVRSVDTGALVLGNIGFKQDATVAGDQAAREAIAWLKTNAASLNSDAAASGYYASTKEFKADKTKDAPVDVTGQQQTVANRKLVDWSDEQDKKCSYAAAGSFGSCDLKSVKAASVAGSNNVRYVIFRLCASEGNPNDDINNSCAQPLAGSTSASGRGLIDYSTPRFSSTGGPYYRIVVRVLGARSTTGFTETIVNFY</sequence>
<keyword evidence="2" id="KW-1185">Reference proteome</keyword>
<reference evidence="1 2" key="1">
    <citation type="submission" date="2015-03" db="EMBL/GenBank/DDBJ databases">
        <title>Genome sequence of Variovorax paradoxus TBEA6.</title>
        <authorList>
            <person name="Poehlein A."/>
            <person name="Schuldes J."/>
            <person name="Wuebbeler J.H."/>
            <person name="Hiessl S."/>
            <person name="Steinbuechel A."/>
            <person name="Daniel R."/>
        </authorList>
    </citation>
    <scope>NUCLEOTIDE SEQUENCE [LARGE SCALE GENOMIC DNA]</scope>
    <source>
        <strain evidence="1 2">TBEA6</strain>
    </source>
</reference>
<dbReference type="EMBL" id="JZWI01000022">
    <property type="protein sequence ID" value="KLN54684.1"/>
    <property type="molecule type" value="Genomic_DNA"/>
</dbReference>
<proteinExistence type="predicted"/>
<dbReference type="PATRIC" id="fig|34073.19.peg.4428"/>
<evidence type="ECO:0000313" key="1">
    <source>
        <dbReference type="EMBL" id="KLN54684.1"/>
    </source>
</evidence>
<evidence type="ECO:0000313" key="2">
    <source>
        <dbReference type="Proteomes" id="UP000035170"/>
    </source>
</evidence>